<dbReference type="InterPro" id="IPR006340">
    <property type="entry name" value="DUF436"/>
</dbReference>
<accession>A0A2M9A3C4</accession>
<dbReference type="NCBIfam" id="TIGR01440">
    <property type="entry name" value="TIGR01440 family protein"/>
    <property type="match status" value="1"/>
</dbReference>
<sequence length="302" mass="33417">MLKYEFDRSSWDEIYKLPLDSLAFKMQTDTGWVDITYDYDSSKEYPMQFNKGMELNGKLYTISGHRGMWCYDGSWKRMARIPIPSWVQWGDKHFTRLLDRGLKMSGLNTYEVNDESIVKQIQKDTANAAQELVEAAKLHSGHIVVIGCSTSETLGEQVGSHSVPEVGKAILAGLESVFAPLGIYIAAQCCEHLNRAIIVERAAVPNAEIVNVVPQPKAGGSFATACYAAFQYPVALEHIKADAGLDIGGTLIGMHLKEVAVPVRLKQNRIGKALLIAARTRPKFIGGERAHYDESLKDGFPV</sequence>
<comment type="caution">
    <text evidence="1">The sequence shown here is derived from an EMBL/GenBank/DDBJ whole genome shotgun (WGS) entry which is preliminary data.</text>
</comment>
<evidence type="ECO:0000313" key="2">
    <source>
        <dbReference type="Proteomes" id="UP000231134"/>
    </source>
</evidence>
<gene>
    <name evidence="1" type="ORF">BGX16_0101</name>
</gene>
<dbReference type="AlphaFoldDB" id="A0A2M9A3C4"/>
<proteinExistence type="inferred from homology"/>
<dbReference type="HAMAP" id="MF_00800">
    <property type="entry name" value="UPF0340"/>
    <property type="match status" value="1"/>
</dbReference>
<reference evidence="1 2" key="1">
    <citation type="submission" date="2017-11" db="EMBL/GenBank/DDBJ databases">
        <title>Animal gut microbial communities from fecal samples from Wisconsin, USA.</title>
        <authorList>
            <person name="Neumann A."/>
        </authorList>
    </citation>
    <scope>NUCLEOTIDE SEQUENCE [LARGE SCALE GENOMIC DNA]</scope>
    <source>
        <strain evidence="1 2">UWS3</strain>
    </source>
</reference>
<dbReference type="SUPFAM" id="SSF110710">
    <property type="entry name" value="TTHA0583/YokD-like"/>
    <property type="match status" value="1"/>
</dbReference>
<protein>
    <submittedName>
        <fullName evidence="1">Uncharacterized protein (TIGR01440 family)</fullName>
    </submittedName>
</protein>
<dbReference type="Pfam" id="PF04260">
    <property type="entry name" value="DUF436"/>
    <property type="match status" value="1"/>
</dbReference>
<organism evidence="1 2">
    <name type="scientific">Hallerella succinigenes</name>
    <dbReference type="NCBI Taxonomy" id="1896222"/>
    <lineage>
        <taxon>Bacteria</taxon>
        <taxon>Pseudomonadati</taxon>
        <taxon>Fibrobacterota</taxon>
        <taxon>Fibrobacteria</taxon>
        <taxon>Fibrobacterales</taxon>
        <taxon>Fibrobacteraceae</taxon>
        <taxon>Hallerella</taxon>
    </lineage>
</organism>
<keyword evidence="2" id="KW-1185">Reference proteome</keyword>
<evidence type="ECO:0000313" key="1">
    <source>
        <dbReference type="EMBL" id="PJJ40189.1"/>
    </source>
</evidence>
<name>A0A2M9A3C4_9BACT</name>
<dbReference type="EMBL" id="PGEX01000001">
    <property type="protein sequence ID" value="PJJ40189.1"/>
    <property type="molecule type" value="Genomic_DNA"/>
</dbReference>
<dbReference type="Proteomes" id="UP000231134">
    <property type="component" value="Unassembled WGS sequence"/>
</dbReference>
<dbReference type="InterPro" id="IPR028345">
    <property type="entry name" value="Antibiotic_NAT-like"/>
</dbReference>
<dbReference type="Gene3D" id="3.40.50.10360">
    <property type="entry name" value="Hypothetical protein TT1679"/>
    <property type="match status" value="1"/>
</dbReference>